<feature type="region of interest" description="Disordered" evidence="3">
    <location>
        <begin position="171"/>
        <end position="223"/>
    </location>
</feature>
<name>A0A0S4INV5_BODSA</name>
<feature type="compositionally biased region" description="Basic and acidic residues" evidence="3">
    <location>
        <begin position="442"/>
        <end position="451"/>
    </location>
</feature>
<dbReference type="InterPro" id="IPR004843">
    <property type="entry name" value="Calcineurin-like_PHP"/>
</dbReference>
<reference evidence="6" key="1">
    <citation type="submission" date="2015-09" db="EMBL/GenBank/DDBJ databases">
        <authorList>
            <consortium name="Pathogen Informatics"/>
        </authorList>
    </citation>
    <scope>NUCLEOTIDE SEQUENCE [LARGE SCALE GENOMIC DNA]</scope>
    <source>
        <strain evidence="6">Lake Konstanz</strain>
    </source>
</reference>
<sequence>MSSGLGSACSACSSEALHHDDANSTEDNLTMSAPHADSISFVAFGDWGWDCYDSLQGLAERIQTASTCGGQQCRSLQCAIALGDNFYPDGISSTRDQRIGCWRTLFTQDPSSVPWLVVPGNHDYYSTNGIQAQLDLSSDAKRNPDGKWCMGSVVPMPDDSDSAFCTCGTRSVSPSTTSSAESPRSTTTAIPPPPPPPLPRPTSRGTRRPPPLQLQTATPKKCPAHCPERVPWAVHSFPISTTTVVTQQQQQHALPTVDLFLIDTCGAQFSVRNRHPTVLTVMWPRQKEWLRQALSQSTAQWKIVAGHHPLFTHGVGHQNEARCLRGNEYTTMADPFTVLPGMGLLDVLHEGRADVYLSGHEHAFQAAEDICPKSGHSLRCIGAGNSMETFYWRGKYASPTSAECEGGEDLEADAQCLELFEQRRKSTPTTAPPTPSTLHHLRNGEAPDVDPHRSLFSRRSHVDMEGPEGVIGVLRLDISANRCTIRHIHHQNAPINEVSLKK</sequence>
<evidence type="ECO:0000313" key="5">
    <source>
        <dbReference type="EMBL" id="CUE87434.1"/>
    </source>
</evidence>
<dbReference type="SUPFAM" id="SSF56300">
    <property type="entry name" value="Metallo-dependent phosphatases"/>
    <property type="match status" value="1"/>
</dbReference>
<accession>A0A0S4INV5</accession>
<keyword evidence="2" id="KW-0378">Hydrolase</keyword>
<proteinExistence type="predicted"/>
<keyword evidence="1" id="KW-0732">Signal</keyword>
<evidence type="ECO:0000256" key="3">
    <source>
        <dbReference type="SAM" id="MobiDB-lite"/>
    </source>
</evidence>
<dbReference type="EMBL" id="CYKH01000206">
    <property type="protein sequence ID" value="CUE87434.1"/>
    <property type="molecule type" value="Genomic_DNA"/>
</dbReference>
<dbReference type="PANTHER" id="PTHR10161:SF14">
    <property type="entry name" value="TARTRATE-RESISTANT ACID PHOSPHATASE TYPE 5"/>
    <property type="match status" value="1"/>
</dbReference>
<evidence type="ECO:0000313" key="6">
    <source>
        <dbReference type="Proteomes" id="UP000051952"/>
    </source>
</evidence>
<feature type="compositionally biased region" description="Low complexity" evidence="3">
    <location>
        <begin position="171"/>
        <end position="189"/>
    </location>
</feature>
<feature type="compositionally biased region" description="Pro residues" evidence="3">
    <location>
        <begin position="190"/>
        <end position="200"/>
    </location>
</feature>
<dbReference type="InterPro" id="IPR029052">
    <property type="entry name" value="Metallo-depent_PP-like"/>
</dbReference>
<dbReference type="VEuPathDB" id="TriTrypDB:BSAL_56955"/>
<evidence type="ECO:0000256" key="1">
    <source>
        <dbReference type="ARBA" id="ARBA00022729"/>
    </source>
</evidence>
<dbReference type="Pfam" id="PF00149">
    <property type="entry name" value="Metallophos"/>
    <property type="match status" value="1"/>
</dbReference>
<feature type="region of interest" description="Disordered" evidence="3">
    <location>
        <begin position="424"/>
        <end position="451"/>
    </location>
</feature>
<dbReference type="OrthoDB" id="411211at2759"/>
<evidence type="ECO:0000256" key="2">
    <source>
        <dbReference type="ARBA" id="ARBA00022801"/>
    </source>
</evidence>
<dbReference type="Gene3D" id="3.60.21.10">
    <property type="match status" value="2"/>
</dbReference>
<dbReference type="PANTHER" id="PTHR10161">
    <property type="entry name" value="TARTRATE-RESISTANT ACID PHOSPHATASE TYPE 5"/>
    <property type="match status" value="1"/>
</dbReference>
<gene>
    <name evidence="5" type="ORF">BSAL_56955</name>
</gene>
<evidence type="ECO:0000259" key="4">
    <source>
        <dbReference type="Pfam" id="PF00149"/>
    </source>
</evidence>
<dbReference type="InterPro" id="IPR051558">
    <property type="entry name" value="Metallophosphoesterase_PAP"/>
</dbReference>
<dbReference type="Proteomes" id="UP000051952">
    <property type="component" value="Unassembled WGS sequence"/>
</dbReference>
<dbReference type="AlphaFoldDB" id="A0A0S4INV5"/>
<feature type="domain" description="Calcineurin-like phosphoesterase" evidence="4">
    <location>
        <begin position="283"/>
        <end position="363"/>
    </location>
</feature>
<organism evidence="5 6">
    <name type="scientific">Bodo saltans</name>
    <name type="common">Flagellated protozoan</name>
    <dbReference type="NCBI Taxonomy" id="75058"/>
    <lineage>
        <taxon>Eukaryota</taxon>
        <taxon>Discoba</taxon>
        <taxon>Euglenozoa</taxon>
        <taxon>Kinetoplastea</taxon>
        <taxon>Metakinetoplastina</taxon>
        <taxon>Eubodonida</taxon>
        <taxon>Bodonidae</taxon>
        <taxon>Bodo</taxon>
    </lineage>
</organism>
<dbReference type="GO" id="GO:0016787">
    <property type="term" value="F:hydrolase activity"/>
    <property type="evidence" value="ECO:0007669"/>
    <property type="project" value="UniProtKB-KW"/>
</dbReference>
<keyword evidence="6" id="KW-1185">Reference proteome</keyword>
<protein>
    <submittedName>
        <fullName evidence="5">Acid phosphatase, putative</fullName>
    </submittedName>
</protein>